<dbReference type="InterPro" id="IPR009097">
    <property type="entry name" value="Cyclic_Pdiesterase"/>
</dbReference>
<dbReference type="SUPFAM" id="SSF55144">
    <property type="entry name" value="LigT-like"/>
    <property type="match status" value="1"/>
</dbReference>
<dbReference type="Proteomes" id="UP000230922">
    <property type="component" value="Unassembled WGS sequence"/>
</dbReference>
<organism evidence="1 2">
    <name type="scientific">Candidatus Doudnabacteria bacterium CG10_big_fil_rev_8_21_14_0_10_42_18</name>
    <dbReference type="NCBI Taxonomy" id="1974552"/>
    <lineage>
        <taxon>Bacteria</taxon>
        <taxon>Candidatus Doudnaibacteriota</taxon>
    </lineage>
</organism>
<dbReference type="Gene3D" id="3.90.1140.10">
    <property type="entry name" value="Cyclic phosphodiesterase"/>
    <property type="match status" value="1"/>
</dbReference>
<comment type="caution">
    <text evidence="1">The sequence shown here is derived from an EMBL/GenBank/DDBJ whole genome shotgun (WGS) entry which is preliminary data.</text>
</comment>
<evidence type="ECO:0000313" key="2">
    <source>
        <dbReference type="Proteomes" id="UP000230922"/>
    </source>
</evidence>
<reference evidence="2" key="1">
    <citation type="submission" date="2017-09" db="EMBL/GenBank/DDBJ databases">
        <title>Depth-based differentiation of microbial function through sediment-hosted aquifers and enrichment of novel symbionts in the deep terrestrial subsurface.</title>
        <authorList>
            <person name="Probst A.J."/>
            <person name="Ladd B."/>
            <person name="Jarett J.K."/>
            <person name="Geller-Mcgrath D.E."/>
            <person name="Sieber C.M.K."/>
            <person name="Emerson J.B."/>
            <person name="Anantharaman K."/>
            <person name="Thomas B.C."/>
            <person name="Malmstrom R."/>
            <person name="Stieglmeier M."/>
            <person name="Klingl A."/>
            <person name="Woyke T."/>
            <person name="Ryan C.M."/>
            <person name="Banfield J.F."/>
        </authorList>
    </citation>
    <scope>NUCLEOTIDE SEQUENCE [LARGE SCALE GENOMIC DNA]</scope>
</reference>
<accession>A0A2H0VC88</accession>
<gene>
    <name evidence="1" type="ORF">COT92_03420</name>
</gene>
<dbReference type="EMBL" id="PFAK01000058">
    <property type="protein sequence ID" value="PIR95979.1"/>
    <property type="molecule type" value="Genomic_DNA"/>
</dbReference>
<name>A0A2H0VC88_9BACT</name>
<protein>
    <submittedName>
        <fullName evidence="1">Uncharacterized protein</fullName>
    </submittedName>
</protein>
<sequence>MAKISPLHKIYIKKYGVGNVLLCSSPHFTLGFPADKKDFPKILKELGKARIFDSFKASRLAITKNDKNHQAVKVLKEFRLK</sequence>
<dbReference type="AlphaFoldDB" id="A0A2H0VC88"/>
<evidence type="ECO:0000313" key="1">
    <source>
        <dbReference type="EMBL" id="PIR95979.1"/>
    </source>
</evidence>
<proteinExistence type="predicted"/>